<comment type="similarity">
    <text evidence="3 14">Belongs to the peptidase M14 family.</text>
</comment>
<keyword evidence="18" id="KW-1185">Reference proteome</keyword>
<evidence type="ECO:0000256" key="1">
    <source>
        <dbReference type="ARBA" id="ARBA00001947"/>
    </source>
</evidence>
<comment type="cofactor">
    <cofactor evidence="1">
        <name>Zn(2+)</name>
        <dbReference type="ChEBI" id="CHEBI:29105"/>
    </cofactor>
</comment>
<name>A0AAN9G497_9CAEN</name>
<evidence type="ECO:0000256" key="10">
    <source>
        <dbReference type="ARBA" id="ARBA00023026"/>
    </source>
</evidence>
<dbReference type="InterPro" id="IPR036990">
    <property type="entry name" value="M14A-like_propep"/>
</dbReference>
<dbReference type="SMART" id="SM00631">
    <property type="entry name" value="Zn_pept"/>
    <property type="match status" value="1"/>
</dbReference>
<evidence type="ECO:0000256" key="9">
    <source>
        <dbReference type="ARBA" id="ARBA00022833"/>
    </source>
</evidence>
<dbReference type="GO" id="GO:0005615">
    <property type="term" value="C:extracellular space"/>
    <property type="evidence" value="ECO:0007669"/>
    <property type="project" value="TreeGrafter"/>
</dbReference>
<dbReference type="SUPFAM" id="SSF53187">
    <property type="entry name" value="Zn-dependent exopeptidases"/>
    <property type="match status" value="1"/>
</dbReference>
<dbReference type="GO" id="GO:0008270">
    <property type="term" value="F:zinc ion binding"/>
    <property type="evidence" value="ECO:0007669"/>
    <property type="project" value="InterPro"/>
</dbReference>
<reference evidence="17 18" key="1">
    <citation type="submission" date="2024-02" db="EMBL/GenBank/DDBJ databases">
        <title>Chromosome-scale genome assembly of the rough periwinkle Littorina saxatilis.</title>
        <authorList>
            <person name="De Jode A."/>
            <person name="Faria R."/>
            <person name="Formenti G."/>
            <person name="Sims Y."/>
            <person name="Smith T.P."/>
            <person name="Tracey A."/>
            <person name="Wood J.M.D."/>
            <person name="Zagrodzka Z.B."/>
            <person name="Johannesson K."/>
            <person name="Butlin R.K."/>
            <person name="Leder E.H."/>
        </authorList>
    </citation>
    <scope>NUCLEOTIDE SEQUENCE [LARGE SCALE GENOMIC DNA]</scope>
    <source>
        <strain evidence="17">Snail1</strain>
        <tissue evidence="17">Muscle</tissue>
    </source>
</reference>
<feature type="domain" description="Peptidase M14" evidence="16">
    <location>
        <begin position="130"/>
        <end position="433"/>
    </location>
</feature>
<feature type="chain" id="PRO_5043048706" description="Peptidase M14 domain-containing protein" evidence="15">
    <location>
        <begin position="18"/>
        <end position="436"/>
    </location>
</feature>
<evidence type="ECO:0000256" key="12">
    <source>
        <dbReference type="ARBA" id="ARBA00023145"/>
    </source>
</evidence>
<evidence type="ECO:0000256" key="8">
    <source>
        <dbReference type="ARBA" id="ARBA00022801"/>
    </source>
</evidence>
<proteinExistence type="inferred from homology"/>
<comment type="caution">
    <text evidence="17">The sequence shown here is derived from an EMBL/GenBank/DDBJ whole genome shotgun (WGS) entry which is preliminary data.</text>
</comment>
<keyword evidence="6" id="KW-0479">Metal-binding</keyword>
<evidence type="ECO:0000256" key="15">
    <source>
        <dbReference type="SAM" id="SignalP"/>
    </source>
</evidence>
<evidence type="ECO:0000259" key="16">
    <source>
        <dbReference type="PROSITE" id="PS52035"/>
    </source>
</evidence>
<accession>A0AAN9G497</accession>
<sequence>MRLIFLLCLLQAVLLKADERVTYRGYQVMSVTAGSQDQVDTLNQLQDDNPEVVFFGQPAISRDTEMAVPPQLVAQVVRTMKQTQLVVTLVSGDMQADMDTVMAENEQNELLNNRSGRVLRNGRYSPPHNVYYRMDDVDSIMTNLANAYPDLAVRKQLPLMSELGRNIYYLELGTAGSNKPVIFIEGLAHAREWIVTASLIYSIDTMLSNYVSGDQHARDALNKYTWIIIPVVNPDGYIYTWTSNRLWRKNRKFIAGSCTGVDLNRNFNVDFGNTGTSNRCSSDTYHGGSPFSEAETQNIAQVFDGVKSRVVSFLSVHAYSQLLLYPWGYVGSNFDPSPPANRQKLIDLGRLMQTALATNGRSYSLGTAYGVLGYAASGASEDWALQEKPGIFAYCYELRPATYNAGGFDIPASEIVPTGQELLASLYVLAERMDTV</sequence>
<keyword evidence="5" id="KW-0645">Protease</keyword>
<dbReference type="AlphaFoldDB" id="A0AAN9G497"/>
<dbReference type="Gene3D" id="3.30.70.340">
    <property type="entry name" value="Metallocarboxypeptidase-like"/>
    <property type="match status" value="1"/>
</dbReference>
<evidence type="ECO:0000256" key="6">
    <source>
        <dbReference type="ARBA" id="ARBA00022723"/>
    </source>
</evidence>
<evidence type="ECO:0000256" key="13">
    <source>
        <dbReference type="ARBA" id="ARBA00023157"/>
    </source>
</evidence>
<dbReference type="InterPro" id="IPR003146">
    <property type="entry name" value="M14A_act_pep"/>
</dbReference>
<evidence type="ECO:0000256" key="14">
    <source>
        <dbReference type="PROSITE-ProRule" id="PRU01379"/>
    </source>
</evidence>
<evidence type="ECO:0000313" key="17">
    <source>
        <dbReference type="EMBL" id="KAK7094279.1"/>
    </source>
</evidence>
<protein>
    <recommendedName>
        <fullName evidence="16">Peptidase M14 domain-containing protein</fullName>
    </recommendedName>
</protein>
<evidence type="ECO:0000256" key="7">
    <source>
        <dbReference type="ARBA" id="ARBA00022729"/>
    </source>
</evidence>
<evidence type="ECO:0000313" key="18">
    <source>
        <dbReference type="Proteomes" id="UP001374579"/>
    </source>
</evidence>
<dbReference type="EMBL" id="JBAMIC010000019">
    <property type="protein sequence ID" value="KAK7094279.1"/>
    <property type="molecule type" value="Genomic_DNA"/>
</dbReference>
<keyword evidence="12" id="KW-0865">Zymogen</keyword>
<dbReference type="Proteomes" id="UP001374579">
    <property type="component" value="Unassembled WGS sequence"/>
</dbReference>
<keyword evidence="9" id="KW-0862">Zinc</keyword>
<dbReference type="FunFam" id="3.40.630.10:FF:000084">
    <property type="entry name" value="Carboxypeptidase B2"/>
    <property type="match status" value="1"/>
</dbReference>
<keyword evidence="8" id="KW-0378">Hydrolase</keyword>
<dbReference type="InterPro" id="IPR057247">
    <property type="entry name" value="CARBOXYPEPT_ZN_2"/>
</dbReference>
<dbReference type="PRINTS" id="PR00765">
    <property type="entry name" value="CRBOXYPTASEA"/>
</dbReference>
<dbReference type="Gene3D" id="3.40.630.10">
    <property type="entry name" value="Zn peptidases"/>
    <property type="match status" value="1"/>
</dbReference>
<dbReference type="PROSITE" id="PS52035">
    <property type="entry name" value="PEPTIDASE_M14"/>
    <property type="match status" value="1"/>
</dbReference>
<evidence type="ECO:0000256" key="5">
    <source>
        <dbReference type="ARBA" id="ARBA00022670"/>
    </source>
</evidence>
<evidence type="ECO:0000256" key="4">
    <source>
        <dbReference type="ARBA" id="ARBA00022645"/>
    </source>
</evidence>
<evidence type="ECO:0000256" key="2">
    <source>
        <dbReference type="ARBA" id="ARBA00003091"/>
    </source>
</evidence>
<evidence type="ECO:0000256" key="3">
    <source>
        <dbReference type="ARBA" id="ARBA00005988"/>
    </source>
</evidence>
<evidence type="ECO:0000256" key="11">
    <source>
        <dbReference type="ARBA" id="ARBA00023049"/>
    </source>
</evidence>
<dbReference type="Pfam" id="PF00246">
    <property type="entry name" value="Peptidase_M14"/>
    <property type="match status" value="1"/>
</dbReference>
<keyword evidence="11" id="KW-0482">Metalloprotease</keyword>
<dbReference type="Pfam" id="PF02244">
    <property type="entry name" value="Propep_M14"/>
    <property type="match status" value="1"/>
</dbReference>
<dbReference type="GO" id="GO:0004181">
    <property type="term" value="F:metallocarboxypeptidase activity"/>
    <property type="evidence" value="ECO:0007669"/>
    <property type="project" value="InterPro"/>
</dbReference>
<dbReference type="PANTHER" id="PTHR11705">
    <property type="entry name" value="PROTEASE FAMILY M14 CARBOXYPEPTIDASE A,B"/>
    <property type="match status" value="1"/>
</dbReference>
<keyword evidence="10" id="KW-0843">Virulence</keyword>
<feature type="active site" description="Proton donor/acceptor" evidence="14">
    <location>
        <position position="397"/>
    </location>
</feature>
<dbReference type="PROSITE" id="PS00133">
    <property type="entry name" value="CARBOXYPEPT_ZN_2"/>
    <property type="match status" value="1"/>
</dbReference>
<comment type="function">
    <text evidence="2">Extracellular metalloprotease that contributes to pathogenicity.</text>
</comment>
<dbReference type="SUPFAM" id="SSF54897">
    <property type="entry name" value="Protease propeptides/inhibitors"/>
    <property type="match status" value="1"/>
</dbReference>
<keyword evidence="7 15" id="KW-0732">Signal</keyword>
<organism evidence="17 18">
    <name type="scientific">Littorina saxatilis</name>
    <dbReference type="NCBI Taxonomy" id="31220"/>
    <lineage>
        <taxon>Eukaryota</taxon>
        <taxon>Metazoa</taxon>
        <taxon>Spiralia</taxon>
        <taxon>Lophotrochozoa</taxon>
        <taxon>Mollusca</taxon>
        <taxon>Gastropoda</taxon>
        <taxon>Caenogastropoda</taxon>
        <taxon>Littorinimorpha</taxon>
        <taxon>Littorinoidea</taxon>
        <taxon>Littorinidae</taxon>
        <taxon>Littorina</taxon>
    </lineage>
</organism>
<gene>
    <name evidence="17" type="ORF">V1264_007922</name>
</gene>
<feature type="signal peptide" evidence="15">
    <location>
        <begin position="1"/>
        <end position="17"/>
    </location>
</feature>
<dbReference type="GO" id="GO:0006508">
    <property type="term" value="P:proteolysis"/>
    <property type="evidence" value="ECO:0007669"/>
    <property type="project" value="UniProtKB-KW"/>
</dbReference>
<dbReference type="PANTHER" id="PTHR11705:SF143">
    <property type="entry name" value="SLL0236 PROTEIN"/>
    <property type="match status" value="1"/>
</dbReference>
<dbReference type="InterPro" id="IPR000834">
    <property type="entry name" value="Peptidase_M14"/>
</dbReference>
<keyword evidence="4" id="KW-0121">Carboxypeptidase</keyword>
<keyword evidence="13" id="KW-1015">Disulfide bond</keyword>